<sequence length="135" mass="15740">MKGSRVILNGQLKHRGRLWRRGRAMSERIGLIVIESKMTLRDIAFLYSEKCPHLSGSGYMGAFHREDLAKTIKGIRNTPRYVKAIEESWGLPINEIRRIYREDKERDLMGEMLSIEEINKFADWYRSILKGKVAS</sequence>
<name>A0ABM6Y9F6_9LEPT</name>
<reference evidence="1 2" key="1">
    <citation type="submission" date="2018-06" db="EMBL/GenBank/DDBJ databases">
        <authorList>
            <person name="Tortosa P."/>
        </authorList>
    </citation>
    <scope>NUCLEOTIDE SEQUENCE [LARGE SCALE GENOMIC DNA]</scope>
    <source>
        <strain evidence="1 2">MDI222</strain>
    </source>
</reference>
<gene>
    <name evidence="1" type="ORF">DQM28_10185</name>
</gene>
<reference evidence="1 2" key="2">
    <citation type="submission" date="2018-09" db="EMBL/GenBank/DDBJ databases">
        <title>Complete Genome sequences of three Leptospira mayottensis isolates obtained from Tenrecid mammals endemic to the Malagasy region.</title>
        <authorList>
            <person name="Cordonin C."/>
            <person name="Toty C."/>
        </authorList>
    </citation>
    <scope>NUCLEOTIDE SEQUENCE [LARGE SCALE GENOMIC DNA]</scope>
    <source>
        <strain evidence="1 2">MDI222</strain>
    </source>
</reference>
<organism evidence="1 2">
    <name type="scientific">Leptospira mayottensis</name>
    <dbReference type="NCBI Taxonomy" id="1137606"/>
    <lineage>
        <taxon>Bacteria</taxon>
        <taxon>Pseudomonadati</taxon>
        <taxon>Spirochaetota</taxon>
        <taxon>Spirochaetia</taxon>
        <taxon>Leptospirales</taxon>
        <taxon>Leptospiraceae</taxon>
        <taxon>Leptospira</taxon>
    </lineage>
</organism>
<evidence type="ECO:0000313" key="2">
    <source>
        <dbReference type="Proteomes" id="UP000258889"/>
    </source>
</evidence>
<dbReference type="RefSeq" id="WP_036037108.1">
    <property type="nucleotide sequence ID" value="NZ_CP030144.1"/>
</dbReference>
<accession>A0ABM6Y9F6</accession>
<dbReference type="EMBL" id="CP030144">
    <property type="protein sequence ID" value="AXR64536.1"/>
    <property type="molecule type" value="Genomic_DNA"/>
</dbReference>
<protein>
    <submittedName>
        <fullName evidence="1">Uncharacterized protein</fullName>
    </submittedName>
</protein>
<dbReference type="Proteomes" id="UP000258889">
    <property type="component" value="Chromosome i"/>
</dbReference>
<keyword evidence="2" id="KW-1185">Reference proteome</keyword>
<proteinExistence type="predicted"/>
<evidence type="ECO:0000313" key="1">
    <source>
        <dbReference type="EMBL" id="AXR64536.1"/>
    </source>
</evidence>